<dbReference type="Gene3D" id="1.10.1220.10">
    <property type="entry name" value="Met repressor-like"/>
    <property type="match status" value="1"/>
</dbReference>
<keyword evidence="2" id="KW-0614">Plasmid</keyword>
<gene>
    <name evidence="2" type="ORF">E7747_16155</name>
</gene>
<name>A0A4P7W8H7_9BACT</name>
<sequence>MAKKTLTSGLLGTVTGLSKEAESVSTNSAVAPVEMPKEVAPEIPGQSDKRRPGRPSVNSGEPEICVTFKLPDSLAQEIKMLAVVERTTQKEIITTALKEYVSQRVK</sequence>
<dbReference type="InterPro" id="IPR013321">
    <property type="entry name" value="Arc_rbn_hlx_hlx"/>
</dbReference>
<organism evidence="2 3">
    <name type="scientific">Duncaniella dubosii</name>
    <dbReference type="NCBI Taxonomy" id="2518971"/>
    <lineage>
        <taxon>Bacteria</taxon>
        <taxon>Pseudomonadati</taxon>
        <taxon>Bacteroidota</taxon>
        <taxon>Bacteroidia</taxon>
        <taxon>Bacteroidales</taxon>
        <taxon>Muribaculaceae</taxon>
        <taxon>Duncaniella</taxon>
    </lineage>
</organism>
<reference evidence="3" key="1">
    <citation type="submission" date="2019-02" db="EMBL/GenBank/DDBJ databases">
        <title>Isolation and identification of novel species under the genus Muribaculum.</title>
        <authorList>
            <person name="Miyake S."/>
            <person name="Ding Y."/>
            <person name="Low A."/>
            <person name="Soh M."/>
            <person name="Seedorf H."/>
        </authorList>
    </citation>
    <scope>NUCLEOTIDE SEQUENCE [LARGE SCALE GENOMIC DNA]</scope>
    <source>
        <strain evidence="3">H5</strain>
        <plasmid evidence="3">ph5-2</plasmid>
    </source>
</reference>
<dbReference type="RefSeq" id="WP_136417201.1">
    <property type="nucleotide sequence ID" value="NZ_CP039398.1"/>
</dbReference>
<dbReference type="GO" id="GO:0006355">
    <property type="term" value="P:regulation of DNA-templated transcription"/>
    <property type="evidence" value="ECO:0007669"/>
    <property type="project" value="InterPro"/>
</dbReference>
<feature type="region of interest" description="Disordered" evidence="1">
    <location>
        <begin position="17"/>
        <end position="62"/>
    </location>
</feature>
<dbReference type="AlphaFoldDB" id="A0A4P7W8H7"/>
<dbReference type="InterPro" id="IPR010985">
    <property type="entry name" value="Ribbon_hlx_hlx"/>
</dbReference>
<evidence type="ECO:0000313" key="3">
    <source>
        <dbReference type="Proteomes" id="UP000297149"/>
    </source>
</evidence>
<dbReference type="Proteomes" id="UP000297149">
    <property type="component" value="Plasmid ph5-2"/>
</dbReference>
<protein>
    <submittedName>
        <fullName evidence="2">Uncharacterized protein</fullName>
    </submittedName>
</protein>
<proteinExistence type="predicted"/>
<accession>A0A4P7W8H7</accession>
<dbReference type="EMBL" id="CP039398">
    <property type="protein sequence ID" value="QCD43785.1"/>
    <property type="molecule type" value="Genomic_DNA"/>
</dbReference>
<geneLocation type="plasmid" evidence="3">
    <name>ph5-2</name>
</geneLocation>
<evidence type="ECO:0000256" key="1">
    <source>
        <dbReference type="SAM" id="MobiDB-lite"/>
    </source>
</evidence>
<dbReference type="SUPFAM" id="SSF47598">
    <property type="entry name" value="Ribbon-helix-helix"/>
    <property type="match status" value="1"/>
</dbReference>
<dbReference type="KEGG" id="ddb:E7747_16155"/>
<dbReference type="GeneID" id="40047849"/>
<evidence type="ECO:0000313" key="2">
    <source>
        <dbReference type="EMBL" id="QCD43785.1"/>
    </source>
</evidence>
<keyword evidence="3" id="KW-1185">Reference proteome</keyword>